<reference evidence="2 3" key="1">
    <citation type="submission" date="2020-08" db="EMBL/GenBank/DDBJ databases">
        <title>Sequencing the genomes of 1000 actinobacteria strains.</title>
        <authorList>
            <person name="Klenk H.-P."/>
        </authorList>
    </citation>
    <scope>NUCLEOTIDE SEQUENCE [LARGE SCALE GENOMIC DNA]</scope>
    <source>
        <strain evidence="2 3">DSM 20146</strain>
    </source>
</reference>
<keyword evidence="1" id="KW-1133">Transmembrane helix</keyword>
<evidence type="ECO:0008006" key="4">
    <source>
        <dbReference type="Google" id="ProtNLM"/>
    </source>
</evidence>
<accession>A0A7W4YIC2</accession>
<gene>
    <name evidence="2" type="ORF">FHX33_001880</name>
</gene>
<feature type="transmembrane region" description="Helical" evidence="1">
    <location>
        <begin position="179"/>
        <end position="200"/>
    </location>
</feature>
<dbReference type="AlphaFoldDB" id="A0A7W4YIC2"/>
<proteinExistence type="predicted"/>
<sequence length="380" mass="37634">MSSNTLTPHTPWLRSILLALGAAVAVLIVVLAFLWPTMTSTVKDLPVAVAGDSAAAAQVEKQLASSADGVFDLTTVASRDDAVHLIRTRAVDGAIVLGDRPEVLTASANGAAVSQLLGQVAATIQKQANAQASAAVAKAVAAGQAPAGTVAPTITVAVTDVVPLASTDARGLGLSAASFPLVLGGMLGGVLISLLVAGSWRRLTAVVVYAVVGGLGVAAVLQAGFGILQGDYAVNALAVGLSMFATAAFIVGMNALIGTAGIPLGAVLTILVGNPLSAAAQPMQFIAGPWGEIGQWFVPGASVTLLRDLSYFPDADASGSWLILLGWAVLGLIGMTVGHFRNQRVVAAAAPEVSGAGALESTGAAGRAGTAAPEGAAVAV</sequence>
<dbReference type="RefSeq" id="WP_183428384.1">
    <property type="nucleotide sequence ID" value="NZ_JACHVP010000001.1"/>
</dbReference>
<protein>
    <recommendedName>
        <fullName evidence="4">ABC transporter permease</fullName>
    </recommendedName>
</protein>
<keyword evidence="1" id="KW-0812">Transmembrane</keyword>
<keyword evidence="3" id="KW-1185">Reference proteome</keyword>
<evidence type="ECO:0000313" key="3">
    <source>
        <dbReference type="Proteomes" id="UP000538196"/>
    </source>
</evidence>
<feature type="transmembrane region" description="Helical" evidence="1">
    <location>
        <begin position="12"/>
        <end position="35"/>
    </location>
</feature>
<name>A0A7W4YIC2_LEIAQ</name>
<dbReference type="Proteomes" id="UP000538196">
    <property type="component" value="Unassembled WGS sequence"/>
</dbReference>
<feature type="transmembrane region" description="Helical" evidence="1">
    <location>
        <begin position="319"/>
        <end position="337"/>
    </location>
</feature>
<evidence type="ECO:0000256" key="1">
    <source>
        <dbReference type="SAM" id="Phobius"/>
    </source>
</evidence>
<comment type="caution">
    <text evidence="2">The sequence shown here is derived from an EMBL/GenBank/DDBJ whole genome shotgun (WGS) entry which is preliminary data.</text>
</comment>
<evidence type="ECO:0000313" key="2">
    <source>
        <dbReference type="EMBL" id="MBB2967148.1"/>
    </source>
</evidence>
<keyword evidence="1" id="KW-0472">Membrane</keyword>
<organism evidence="2 3">
    <name type="scientific">Leifsonia aquatica</name>
    <name type="common">Corynebacterium aquaticum</name>
    <dbReference type="NCBI Taxonomy" id="144185"/>
    <lineage>
        <taxon>Bacteria</taxon>
        <taxon>Bacillati</taxon>
        <taxon>Actinomycetota</taxon>
        <taxon>Actinomycetes</taxon>
        <taxon>Micrococcales</taxon>
        <taxon>Microbacteriaceae</taxon>
        <taxon>Leifsonia</taxon>
    </lineage>
</organism>
<feature type="transmembrane region" description="Helical" evidence="1">
    <location>
        <begin position="206"/>
        <end position="225"/>
    </location>
</feature>
<dbReference type="EMBL" id="JACHVP010000001">
    <property type="protein sequence ID" value="MBB2967148.1"/>
    <property type="molecule type" value="Genomic_DNA"/>
</dbReference>
<feature type="transmembrane region" description="Helical" evidence="1">
    <location>
        <begin position="232"/>
        <end position="257"/>
    </location>
</feature>